<dbReference type="EMBL" id="FNEM01000007">
    <property type="protein sequence ID" value="SDJ38926.1"/>
    <property type="molecule type" value="Genomic_DNA"/>
</dbReference>
<dbReference type="RefSeq" id="WP_218126927.1">
    <property type="nucleotide sequence ID" value="NZ_FNEM01000007.1"/>
</dbReference>
<proteinExistence type="predicted"/>
<reference evidence="2" key="1">
    <citation type="submission" date="2016-10" db="EMBL/GenBank/DDBJ databases">
        <authorList>
            <person name="Varghese N."/>
            <person name="Submissions S."/>
        </authorList>
    </citation>
    <scope>NUCLEOTIDE SEQUENCE [LARGE SCALE GENOMIC DNA]</scope>
    <source>
        <strain evidence="2">DSM 23317</strain>
    </source>
</reference>
<sequence>RGPSVFGFIALKSLDSRLRMNDEGQKSMDSRLRKNDEEHSHWLPAFAGTTECGALSDHVPPNNE</sequence>
<protein>
    <submittedName>
        <fullName evidence="1">Uncharacterized protein</fullName>
    </submittedName>
</protein>
<organism evidence="1 2">
    <name type="scientific">Ferrimonas sediminum</name>
    <dbReference type="NCBI Taxonomy" id="718193"/>
    <lineage>
        <taxon>Bacteria</taxon>
        <taxon>Pseudomonadati</taxon>
        <taxon>Pseudomonadota</taxon>
        <taxon>Gammaproteobacteria</taxon>
        <taxon>Alteromonadales</taxon>
        <taxon>Ferrimonadaceae</taxon>
        <taxon>Ferrimonas</taxon>
    </lineage>
</organism>
<name>A0A1G8TBH7_9GAMM</name>
<accession>A0A1G8TBH7</accession>
<dbReference type="AlphaFoldDB" id="A0A1G8TBH7"/>
<gene>
    <name evidence="1" type="ORF">SAMN04488540_107172</name>
</gene>
<dbReference type="Proteomes" id="UP000199527">
    <property type="component" value="Unassembled WGS sequence"/>
</dbReference>
<evidence type="ECO:0000313" key="1">
    <source>
        <dbReference type="EMBL" id="SDJ38926.1"/>
    </source>
</evidence>
<feature type="non-terminal residue" evidence="1">
    <location>
        <position position="1"/>
    </location>
</feature>
<keyword evidence="2" id="KW-1185">Reference proteome</keyword>
<evidence type="ECO:0000313" key="2">
    <source>
        <dbReference type="Proteomes" id="UP000199527"/>
    </source>
</evidence>